<evidence type="ECO:0000313" key="1">
    <source>
        <dbReference type="EMBL" id="MBE9192467.1"/>
    </source>
</evidence>
<dbReference type="Pfam" id="PF13489">
    <property type="entry name" value="Methyltransf_23"/>
    <property type="match status" value="1"/>
</dbReference>
<proteinExistence type="predicted"/>
<dbReference type="CDD" id="cd02440">
    <property type="entry name" value="AdoMet_MTases"/>
    <property type="match status" value="1"/>
</dbReference>
<dbReference type="Gene3D" id="3.40.50.150">
    <property type="entry name" value="Vaccinia Virus protein VP39"/>
    <property type="match status" value="1"/>
</dbReference>
<sequence length="253" mass="28842">MTLKTYQYIEGSYNHLQSTRPSALEIIPEVIKLVQPTSVIDLGCGIGIWLSVFQELGIENVTGVDGHWVDQKKIKIPKENFISADLNQSFSLKKEFDLAVSVETAEHLSVNSAETFVESLIKLAPVILFSAAVPFVPGNMHINCQWPSYWAKHFSNRGYVAVDVIRSKLWSNSKVMWCYSQGILLFVKKELLSNYPLLEVGKVESNLTQLDVIHPTYYLKVVKELNYEKSLRKNSSFLTKKNMFKKFKNFVKA</sequence>
<dbReference type="GO" id="GO:0008168">
    <property type="term" value="F:methyltransferase activity"/>
    <property type="evidence" value="ECO:0007669"/>
    <property type="project" value="UniProtKB-KW"/>
</dbReference>
<gene>
    <name evidence="1" type="ORF">IQ230_19365</name>
</gene>
<reference evidence="1 2" key="1">
    <citation type="submission" date="2020-10" db="EMBL/GenBank/DDBJ databases">
        <authorList>
            <person name="Castelo-Branco R."/>
            <person name="Eusebio N."/>
            <person name="Adriana R."/>
            <person name="Vieira A."/>
            <person name="Brugerolle De Fraissinette N."/>
            <person name="Rezende De Castro R."/>
            <person name="Schneider M.P."/>
            <person name="Vasconcelos V."/>
            <person name="Leao P.N."/>
        </authorList>
    </citation>
    <scope>NUCLEOTIDE SEQUENCE [LARGE SCALE GENOMIC DNA]</scope>
    <source>
        <strain evidence="1 2">LEGE 06123</strain>
    </source>
</reference>
<keyword evidence="1" id="KW-0808">Transferase</keyword>
<comment type="caution">
    <text evidence="1">The sequence shown here is derived from an EMBL/GenBank/DDBJ whole genome shotgun (WGS) entry which is preliminary data.</text>
</comment>
<name>A0ABR9UVZ8_9CHRO</name>
<keyword evidence="2" id="KW-1185">Reference proteome</keyword>
<dbReference type="GO" id="GO:0032259">
    <property type="term" value="P:methylation"/>
    <property type="evidence" value="ECO:0007669"/>
    <property type="project" value="UniProtKB-KW"/>
</dbReference>
<dbReference type="RefSeq" id="WP_193933894.1">
    <property type="nucleotide sequence ID" value="NZ_CAWPMZ010000092.1"/>
</dbReference>
<dbReference type="EMBL" id="JADEWN010000056">
    <property type="protein sequence ID" value="MBE9192467.1"/>
    <property type="molecule type" value="Genomic_DNA"/>
</dbReference>
<evidence type="ECO:0000313" key="2">
    <source>
        <dbReference type="Proteomes" id="UP000651156"/>
    </source>
</evidence>
<accession>A0ABR9UVZ8</accession>
<dbReference type="SUPFAM" id="SSF53335">
    <property type="entry name" value="S-adenosyl-L-methionine-dependent methyltransferases"/>
    <property type="match status" value="1"/>
</dbReference>
<organism evidence="1 2">
    <name type="scientific">Gloeocapsopsis crepidinum LEGE 06123</name>
    <dbReference type="NCBI Taxonomy" id="588587"/>
    <lineage>
        <taxon>Bacteria</taxon>
        <taxon>Bacillati</taxon>
        <taxon>Cyanobacteriota</taxon>
        <taxon>Cyanophyceae</taxon>
        <taxon>Oscillatoriophycideae</taxon>
        <taxon>Chroococcales</taxon>
        <taxon>Chroococcaceae</taxon>
        <taxon>Gloeocapsopsis</taxon>
    </lineage>
</organism>
<protein>
    <submittedName>
        <fullName evidence="1">Class I SAM-dependent methyltransferase</fullName>
    </submittedName>
</protein>
<dbReference type="InterPro" id="IPR029063">
    <property type="entry name" value="SAM-dependent_MTases_sf"/>
</dbReference>
<dbReference type="Proteomes" id="UP000651156">
    <property type="component" value="Unassembled WGS sequence"/>
</dbReference>
<keyword evidence="1" id="KW-0489">Methyltransferase</keyword>